<evidence type="ECO:0000256" key="1">
    <source>
        <dbReference type="SAM" id="MobiDB-lite"/>
    </source>
</evidence>
<evidence type="ECO:0000313" key="3">
    <source>
        <dbReference type="EMBL" id="KAB5596115.1"/>
    </source>
</evidence>
<dbReference type="Proteomes" id="UP000383932">
    <property type="component" value="Unassembled WGS sequence"/>
</dbReference>
<feature type="compositionally biased region" description="Low complexity" evidence="1">
    <location>
        <begin position="115"/>
        <end position="196"/>
    </location>
</feature>
<sequence length="220" mass="20654">MVFFALAPLLSFAALVAAQADPSINSPASVVQCQPVQLSWTASRTPVIIPGGQAGAAALEDLGSQSGSSMTWTANIASGTSITIQLRDSTGAIAYSAAVTVQPSSDSSCLGAQGPGSSSAGGSSSSAAAGSSVSTPAGSTSSASAPVATTSAAGSSSVAAGSTTSHSATRPASSSTSRVATATSAQTSSTSSSNAAGSAAQIGWTGVMGFLAAAAGLAVA</sequence>
<gene>
    <name evidence="3" type="ORF">CTheo_387</name>
</gene>
<evidence type="ECO:0000256" key="2">
    <source>
        <dbReference type="SAM" id="SignalP"/>
    </source>
</evidence>
<accession>A0A5N5QWK3</accession>
<dbReference type="EMBL" id="SSOP01000003">
    <property type="protein sequence ID" value="KAB5596115.1"/>
    <property type="molecule type" value="Genomic_DNA"/>
</dbReference>
<dbReference type="PANTHER" id="PTHR37487:SF2">
    <property type="entry name" value="EXPRESSED PROTEIN"/>
    <property type="match status" value="1"/>
</dbReference>
<dbReference type="AlphaFoldDB" id="A0A5N5QWK3"/>
<feature type="region of interest" description="Disordered" evidence="1">
    <location>
        <begin position="106"/>
        <end position="196"/>
    </location>
</feature>
<comment type="caution">
    <text evidence="3">The sequence shown here is derived from an EMBL/GenBank/DDBJ whole genome shotgun (WGS) entry which is preliminary data.</text>
</comment>
<protein>
    <submittedName>
        <fullName evidence="3">Uncharacterized protein</fullName>
    </submittedName>
</protein>
<dbReference type="OrthoDB" id="3362246at2759"/>
<keyword evidence="4" id="KW-1185">Reference proteome</keyword>
<proteinExistence type="predicted"/>
<evidence type="ECO:0000313" key="4">
    <source>
        <dbReference type="Proteomes" id="UP000383932"/>
    </source>
</evidence>
<organism evidence="3 4">
    <name type="scientific">Ceratobasidium theobromae</name>
    <dbReference type="NCBI Taxonomy" id="1582974"/>
    <lineage>
        <taxon>Eukaryota</taxon>
        <taxon>Fungi</taxon>
        <taxon>Dikarya</taxon>
        <taxon>Basidiomycota</taxon>
        <taxon>Agaricomycotina</taxon>
        <taxon>Agaricomycetes</taxon>
        <taxon>Cantharellales</taxon>
        <taxon>Ceratobasidiaceae</taxon>
        <taxon>Ceratobasidium</taxon>
    </lineage>
</organism>
<keyword evidence="2" id="KW-0732">Signal</keyword>
<feature type="chain" id="PRO_5024360706" evidence="2">
    <location>
        <begin position="19"/>
        <end position="220"/>
    </location>
</feature>
<name>A0A5N5QWK3_9AGAM</name>
<dbReference type="PANTHER" id="PTHR37487">
    <property type="entry name" value="CHROMOSOME 1, WHOLE GENOME SHOTGUN SEQUENCE"/>
    <property type="match status" value="1"/>
</dbReference>
<reference evidence="3 4" key="1">
    <citation type="journal article" date="2019" name="Fungal Biol. Biotechnol.">
        <title>Draft genome sequence of fastidious pathogen Ceratobasidium theobromae, which causes vascular-streak dieback in Theobroma cacao.</title>
        <authorList>
            <person name="Ali S.S."/>
            <person name="Asman A."/>
            <person name="Shao J."/>
            <person name="Firmansyah A.P."/>
            <person name="Susilo A.W."/>
            <person name="Rosmana A."/>
            <person name="McMahon P."/>
            <person name="Junaid M."/>
            <person name="Guest D."/>
            <person name="Kheng T.Y."/>
            <person name="Meinhardt L.W."/>
            <person name="Bailey B.A."/>
        </authorList>
    </citation>
    <scope>NUCLEOTIDE SEQUENCE [LARGE SCALE GENOMIC DNA]</scope>
    <source>
        <strain evidence="3 4">CT2</strain>
    </source>
</reference>
<feature type="signal peptide" evidence="2">
    <location>
        <begin position="1"/>
        <end position="18"/>
    </location>
</feature>